<dbReference type="AlphaFoldDB" id="A0AAD7QTI8"/>
<feature type="domain" description="SMP-LTD" evidence="11">
    <location>
        <begin position="119"/>
        <end position="319"/>
    </location>
</feature>
<feature type="topological domain" description="Lumenal" evidence="8">
    <location>
        <begin position="1"/>
        <end position="46"/>
    </location>
</feature>
<evidence type="ECO:0000256" key="8">
    <source>
        <dbReference type="HAMAP-Rule" id="MF_03103"/>
    </source>
</evidence>
<comment type="subunit">
    <text evidence="8">Homodimer. Component of the ER-mitochondria encounter structure (ERMES) or MDM complex, composed of MMM1, MDM10, MDM12 and MDM34. A MMM1 homodimer associates with one molecule of MDM12 on each side in a pairwise head-to-tail manner, and the SMP-LTD domains of MMM1 and MDM12 generate a continuous hydrophobic tunnel for phospholipid trafficking.</text>
</comment>
<keyword evidence="1" id="KW-0813">Transport</keyword>
<comment type="caution">
    <text evidence="12">The sequence shown here is derived from an EMBL/GenBank/DDBJ whole genome shotgun (WGS) entry which is preliminary data.</text>
</comment>
<evidence type="ECO:0000256" key="6">
    <source>
        <dbReference type="ARBA" id="ARBA00023121"/>
    </source>
</evidence>
<dbReference type="HAMAP" id="MF_03103">
    <property type="entry name" value="Mmm1"/>
    <property type="match status" value="1"/>
</dbReference>
<dbReference type="Pfam" id="PF10296">
    <property type="entry name" value="MMM1"/>
    <property type="match status" value="1"/>
</dbReference>
<dbReference type="CDD" id="cd21671">
    <property type="entry name" value="SMP_Mmm1"/>
    <property type="match status" value="1"/>
</dbReference>
<organism evidence="12 13">
    <name type="scientific">Lipomyces tetrasporus</name>
    <dbReference type="NCBI Taxonomy" id="54092"/>
    <lineage>
        <taxon>Eukaryota</taxon>
        <taxon>Fungi</taxon>
        <taxon>Dikarya</taxon>
        <taxon>Ascomycota</taxon>
        <taxon>Saccharomycotina</taxon>
        <taxon>Lipomycetes</taxon>
        <taxon>Lipomycetales</taxon>
        <taxon>Lipomycetaceae</taxon>
        <taxon>Lipomyces</taxon>
    </lineage>
</organism>
<evidence type="ECO:0000259" key="11">
    <source>
        <dbReference type="PROSITE" id="PS51847"/>
    </source>
</evidence>
<dbReference type="InterPro" id="IPR031468">
    <property type="entry name" value="SMP_LBD"/>
</dbReference>
<feature type="transmembrane region" description="Helical" evidence="10">
    <location>
        <begin position="43"/>
        <end position="66"/>
    </location>
</feature>
<evidence type="ECO:0000313" key="12">
    <source>
        <dbReference type="EMBL" id="KAJ8101239.1"/>
    </source>
</evidence>
<comment type="similarity">
    <text evidence="8">Belongs to the MMM1 family.</text>
</comment>
<evidence type="ECO:0000256" key="2">
    <source>
        <dbReference type="ARBA" id="ARBA00022692"/>
    </source>
</evidence>
<evidence type="ECO:0000256" key="1">
    <source>
        <dbReference type="ARBA" id="ARBA00022448"/>
    </source>
</evidence>
<name>A0AAD7QTI8_9ASCO</name>
<protein>
    <recommendedName>
        <fullName evidence="8">Maintenance of mitochondrial morphology protein 1</fullName>
    </recommendedName>
</protein>
<dbReference type="PANTHER" id="PTHR13466:SF0">
    <property type="entry name" value="SMP-LTD DOMAIN-CONTAINING PROTEIN"/>
    <property type="match status" value="1"/>
</dbReference>
<dbReference type="GO" id="GO:1990456">
    <property type="term" value="P:mitochondrion-endoplasmic reticulum membrane tethering"/>
    <property type="evidence" value="ECO:0007669"/>
    <property type="project" value="TreeGrafter"/>
</dbReference>
<evidence type="ECO:0000313" key="13">
    <source>
        <dbReference type="Proteomes" id="UP001217417"/>
    </source>
</evidence>
<feature type="region of interest" description="Disordered" evidence="9">
    <location>
        <begin position="76"/>
        <end position="101"/>
    </location>
</feature>
<evidence type="ECO:0000256" key="9">
    <source>
        <dbReference type="SAM" id="MobiDB-lite"/>
    </source>
</evidence>
<dbReference type="GO" id="GO:0045040">
    <property type="term" value="P:protein insertion into mitochondrial outer membrane"/>
    <property type="evidence" value="ECO:0007669"/>
    <property type="project" value="UniProtKB-UniRule"/>
</dbReference>
<keyword evidence="3 8" id="KW-0256">Endoplasmic reticulum</keyword>
<dbReference type="EMBL" id="JARPMG010000004">
    <property type="protein sequence ID" value="KAJ8101239.1"/>
    <property type="molecule type" value="Genomic_DNA"/>
</dbReference>
<gene>
    <name evidence="8" type="primary">MMM1</name>
    <name evidence="12" type="ORF">POJ06DRAFT_289727</name>
</gene>
<keyword evidence="2 8" id="KW-0812">Transmembrane</keyword>
<reference evidence="12" key="1">
    <citation type="submission" date="2023-03" db="EMBL/GenBank/DDBJ databases">
        <title>Near-Complete genome sequence of Lipomyces tetrasporous NRRL Y-64009, an oleaginous yeast capable of growing on lignocellulosic hydrolysates.</title>
        <authorList>
            <consortium name="Lawrence Berkeley National Laboratory"/>
            <person name="Jagtap S.S."/>
            <person name="Liu J.-J."/>
            <person name="Walukiewicz H.E."/>
            <person name="Pangilinan J."/>
            <person name="Lipzen A."/>
            <person name="Ahrendt S."/>
            <person name="Koriabine M."/>
            <person name="Cobaugh K."/>
            <person name="Salamov A."/>
            <person name="Yoshinaga Y."/>
            <person name="Ng V."/>
            <person name="Daum C."/>
            <person name="Grigoriev I.V."/>
            <person name="Slininger P.J."/>
            <person name="Dien B.S."/>
            <person name="Jin Y.-S."/>
            <person name="Rao C.V."/>
        </authorList>
    </citation>
    <scope>NUCLEOTIDE SEQUENCE</scope>
    <source>
        <strain evidence="12">NRRL Y-64009</strain>
    </source>
</reference>
<dbReference type="InterPro" id="IPR019411">
    <property type="entry name" value="MMM1_dom"/>
</dbReference>
<keyword evidence="7 8" id="KW-0472">Membrane</keyword>
<evidence type="ECO:0000256" key="4">
    <source>
        <dbReference type="ARBA" id="ARBA00022989"/>
    </source>
</evidence>
<dbReference type="GO" id="GO:0008289">
    <property type="term" value="F:lipid binding"/>
    <property type="evidence" value="ECO:0007669"/>
    <property type="project" value="UniProtKB-KW"/>
</dbReference>
<comment type="subcellular location">
    <subcellularLocation>
        <location evidence="8">Endoplasmic reticulum membrane</location>
        <topology evidence="8">Single-pass type I membrane protein</topology>
    </subcellularLocation>
    <text evidence="8">The ERMES/MDM complex localizes to a few discrete foci (around 10 per single cell), that represent mitochondria-endoplasmic reticulum junctions. These foci are often found next to mtDNA nucleoids.</text>
</comment>
<keyword evidence="4 8" id="KW-1133">Transmembrane helix</keyword>
<dbReference type="InterPro" id="IPR027537">
    <property type="entry name" value="Mmm1"/>
</dbReference>
<evidence type="ECO:0000256" key="5">
    <source>
        <dbReference type="ARBA" id="ARBA00023055"/>
    </source>
</evidence>
<keyword evidence="5" id="KW-0445">Lipid transport</keyword>
<evidence type="ECO:0000256" key="10">
    <source>
        <dbReference type="SAM" id="Phobius"/>
    </source>
</evidence>
<sequence length="337" mass="37993">MSVATAADPVITVTEIVSVLHRETAAPQLLAGTSSKQNAGFTFTHGLLMGQLSVIIILFTFIRFFIFSNGGNLSESPRPVGHDKDKRLRKKQSSILRSSPPMPARSILARTYYNVETHPPESLDWLNVLVAQTISQFREDARSNNNILHSLDKILNGDSLPRFLDTVHVTELDIGEEFPIFSNCKVYPCEDDPGRLEARIDVDVADSITLGIDTRILLNYPTPLMAILPVSLSVSIVRFSGQLTMSLKTIPPSSNTDRRTSLTFSFAPDYRLEFSIKSLVGSRSRLQNLPKISQLVESRIRKWFVERCVQPRFQEITLPSIWPRRKNTREAFSSRYD</sequence>
<dbReference type="GO" id="GO:0005789">
    <property type="term" value="C:endoplasmic reticulum membrane"/>
    <property type="evidence" value="ECO:0007669"/>
    <property type="project" value="UniProtKB-SubCell"/>
</dbReference>
<keyword evidence="13" id="KW-1185">Reference proteome</keyword>
<dbReference type="PROSITE" id="PS51847">
    <property type="entry name" value="SMP"/>
    <property type="match status" value="1"/>
</dbReference>
<dbReference type="Proteomes" id="UP001217417">
    <property type="component" value="Unassembled WGS sequence"/>
</dbReference>
<dbReference type="GO" id="GO:0015914">
    <property type="term" value="P:phospholipid transport"/>
    <property type="evidence" value="ECO:0007669"/>
    <property type="project" value="TreeGrafter"/>
</dbReference>
<keyword evidence="6" id="KW-0446">Lipid-binding</keyword>
<dbReference type="GO" id="GO:0032865">
    <property type="term" value="C:ERMES complex"/>
    <property type="evidence" value="ECO:0007669"/>
    <property type="project" value="UniProtKB-UniRule"/>
</dbReference>
<accession>A0AAD7QTI8</accession>
<feature type="topological domain" description="Cytoplasmic" evidence="8">
    <location>
        <begin position="68"/>
        <end position="337"/>
    </location>
</feature>
<evidence type="ECO:0000256" key="3">
    <source>
        <dbReference type="ARBA" id="ARBA00022824"/>
    </source>
</evidence>
<dbReference type="PANTHER" id="PTHR13466">
    <property type="entry name" value="TEX2 PROTEIN-RELATED"/>
    <property type="match status" value="1"/>
</dbReference>
<proteinExistence type="inferred from homology"/>
<comment type="function">
    <text evidence="8">Component of the ERMES/MDM complex, which serves as a molecular tether to connect the endoplasmic reticulum (ER) and mitochondria. Components of this complex are involved in the control of mitochondrial shape and protein biogenesis, and function in nonvesicular lipid trafficking between the ER and mitochondria. The MDM12-MMM1 subcomplex functions in the major beta-barrel assembly pathway that is responsible for biogenesis of all outer membrane beta-barrel proteins, and acts in a late step after the SAM complex. The MDM10-MDM12-MMM1 subcomplex further acts in the TOM40-specific pathway after the action of the MDM12-MMM1 complex. Essential for establishing and maintaining the structure of mitochondria and maintenance of mtDNA nucleoids.</text>
</comment>
<evidence type="ECO:0000256" key="7">
    <source>
        <dbReference type="ARBA" id="ARBA00023136"/>
    </source>
</evidence>